<dbReference type="AlphaFoldDB" id="A0A8S9RTQ5"/>
<reference evidence="1" key="1">
    <citation type="submission" date="2019-12" db="EMBL/GenBank/DDBJ databases">
        <title>Genome sequencing and annotation of Brassica cretica.</title>
        <authorList>
            <person name="Studholme D.J."/>
            <person name="Sarris P."/>
        </authorList>
    </citation>
    <scope>NUCLEOTIDE SEQUENCE</scope>
    <source>
        <strain evidence="1">PFS-109/04</strain>
        <tissue evidence="1">Leaf</tissue>
    </source>
</reference>
<name>A0A8S9RTQ5_BRACR</name>
<dbReference type="Proteomes" id="UP000712600">
    <property type="component" value="Unassembled WGS sequence"/>
</dbReference>
<gene>
    <name evidence="1" type="ORF">F2Q69_00030256</name>
</gene>
<protein>
    <submittedName>
        <fullName evidence="1">Uncharacterized protein</fullName>
    </submittedName>
</protein>
<evidence type="ECO:0000313" key="2">
    <source>
        <dbReference type="Proteomes" id="UP000712600"/>
    </source>
</evidence>
<dbReference type="EMBL" id="QGKX02000088">
    <property type="protein sequence ID" value="KAF3584675.1"/>
    <property type="molecule type" value="Genomic_DNA"/>
</dbReference>
<organism evidence="1 2">
    <name type="scientific">Brassica cretica</name>
    <name type="common">Mustard</name>
    <dbReference type="NCBI Taxonomy" id="69181"/>
    <lineage>
        <taxon>Eukaryota</taxon>
        <taxon>Viridiplantae</taxon>
        <taxon>Streptophyta</taxon>
        <taxon>Embryophyta</taxon>
        <taxon>Tracheophyta</taxon>
        <taxon>Spermatophyta</taxon>
        <taxon>Magnoliopsida</taxon>
        <taxon>eudicotyledons</taxon>
        <taxon>Gunneridae</taxon>
        <taxon>Pentapetalae</taxon>
        <taxon>rosids</taxon>
        <taxon>malvids</taxon>
        <taxon>Brassicales</taxon>
        <taxon>Brassicaceae</taxon>
        <taxon>Brassiceae</taxon>
        <taxon>Brassica</taxon>
    </lineage>
</organism>
<evidence type="ECO:0000313" key="1">
    <source>
        <dbReference type="EMBL" id="KAF3584675.1"/>
    </source>
</evidence>
<proteinExistence type="predicted"/>
<comment type="caution">
    <text evidence="1">The sequence shown here is derived from an EMBL/GenBank/DDBJ whole genome shotgun (WGS) entry which is preliminary data.</text>
</comment>
<accession>A0A8S9RTQ5</accession>
<sequence>MPHTPCLIEQRYVEQIRIFLPGKAHTLSLVPNRLGPHYFSYIIAHETLSCSPPSSLPKLIAQTHSLSSSPKLIAHELFLSSHRLASSPDLIA</sequence>